<evidence type="ECO:0000256" key="7">
    <source>
        <dbReference type="ARBA" id="ARBA00023136"/>
    </source>
</evidence>
<dbReference type="EC" id="2.4.1.227" evidence="10"/>
<dbReference type="SUPFAM" id="SSF53756">
    <property type="entry name" value="UDP-Glycosyltransferase/glycogen phosphorylase"/>
    <property type="match status" value="1"/>
</dbReference>
<feature type="binding site" evidence="10">
    <location>
        <position position="289"/>
    </location>
    <ligand>
        <name>UDP-N-acetyl-alpha-D-glucosamine</name>
        <dbReference type="ChEBI" id="CHEBI:57705"/>
    </ligand>
</feature>
<comment type="subcellular location">
    <subcellularLocation>
        <location evidence="10">Cell membrane</location>
        <topology evidence="10">Peripheral membrane protein</topology>
        <orientation evidence="10">Cytoplasmic side</orientation>
    </subcellularLocation>
</comment>
<evidence type="ECO:0000256" key="5">
    <source>
        <dbReference type="ARBA" id="ARBA00022960"/>
    </source>
</evidence>
<dbReference type="HAMAP" id="MF_00033">
    <property type="entry name" value="MurG"/>
    <property type="match status" value="1"/>
</dbReference>
<dbReference type="Pfam" id="PF03033">
    <property type="entry name" value="Glyco_transf_28"/>
    <property type="match status" value="1"/>
</dbReference>
<feature type="binding site" evidence="10">
    <location>
        <position position="164"/>
    </location>
    <ligand>
        <name>UDP-N-acetyl-alpha-D-glucosamine</name>
        <dbReference type="ChEBI" id="CHEBI:57705"/>
    </ligand>
</feature>
<keyword evidence="2 10" id="KW-0132">Cell division</keyword>
<evidence type="ECO:0000313" key="13">
    <source>
        <dbReference type="EMBL" id="MBD2861820.1"/>
    </source>
</evidence>
<dbReference type="Proteomes" id="UP000639396">
    <property type="component" value="Unassembled WGS sequence"/>
</dbReference>
<keyword evidence="3 10" id="KW-0328">Glycosyltransferase</keyword>
<dbReference type="GO" id="GO:0009252">
    <property type="term" value="P:peptidoglycan biosynthetic process"/>
    <property type="evidence" value="ECO:0007669"/>
    <property type="project" value="UniProtKB-UniRule"/>
</dbReference>
<comment type="similarity">
    <text evidence="10">Belongs to the glycosyltransferase 28 family. MurG subfamily.</text>
</comment>
<dbReference type="EMBL" id="JACXJA010000007">
    <property type="protein sequence ID" value="MBD2861820.1"/>
    <property type="molecule type" value="Genomic_DNA"/>
</dbReference>
<protein>
    <recommendedName>
        <fullName evidence="10">UDP-N-acetylglucosamine--N-acetylmuramyl-(pentapeptide) pyrophosphoryl-undecaprenol N-acetylglucosamine transferase</fullName>
        <ecNumber evidence="10">2.4.1.227</ecNumber>
    </recommendedName>
    <alternativeName>
        <fullName evidence="10">Undecaprenyl-PP-MurNAc-pentapeptide-UDPGlcNAc GlcNAc transferase</fullName>
    </alternativeName>
</protein>
<keyword evidence="5 10" id="KW-0133">Cell shape</keyword>
<dbReference type="GO" id="GO:0050511">
    <property type="term" value="F:undecaprenyldiphospho-muramoylpentapeptide beta-N-acetylglucosaminyltransferase activity"/>
    <property type="evidence" value="ECO:0007669"/>
    <property type="project" value="UniProtKB-UniRule"/>
</dbReference>
<comment type="caution">
    <text evidence="10">Lacks conserved residue(s) required for the propagation of feature annotation.</text>
</comment>
<dbReference type="InterPro" id="IPR006009">
    <property type="entry name" value="GlcNAc_MurG"/>
</dbReference>
<evidence type="ECO:0000256" key="4">
    <source>
        <dbReference type="ARBA" id="ARBA00022679"/>
    </source>
</evidence>
<comment type="caution">
    <text evidence="13">The sequence shown here is derived from an EMBL/GenBank/DDBJ whole genome shotgun (WGS) entry which is preliminary data.</text>
</comment>
<evidence type="ECO:0000256" key="2">
    <source>
        <dbReference type="ARBA" id="ARBA00022618"/>
    </source>
</evidence>
<dbReference type="InterPro" id="IPR007235">
    <property type="entry name" value="Glyco_trans_28_C"/>
</dbReference>
<keyword evidence="14" id="KW-1185">Reference proteome</keyword>
<comment type="function">
    <text evidence="10">Cell wall formation. Catalyzes the transfer of a GlcNAc subunit on undecaprenyl-pyrophosphoryl-MurNAc-pentapeptide (lipid intermediate I) to form undecaprenyl-pyrophosphoryl-MurNAc-(pentapeptide)GlcNAc (lipid intermediate II).</text>
</comment>
<dbReference type="AlphaFoldDB" id="A0A927C9H2"/>
<dbReference type="PANTHER" id="PTHR21015:SF27">
    <property type="entry name" value="UDP-N-ACETYLGLUCOSAMINE--N-ACETYLMURAMYL-(PENTAPEPTIDE) PYROPHOSPHORYL-UNDECAPRENOL N-ACETYLGLUCOSAMINE TRANSFERASE"/>
    <property type="match status" value="1"/>
</dbReference>
<dbReference type="GO" id="GO:0071555">
    <property type="term" value="P:cell wall organization"/>
    <property type="evidence" value="ECO:0007669"/>
    <property type="project" value="UniProtKB-KW"/>
</dbReference>
<dbReference type="GO" id="GO:0008360">
    <property type="term" value="P:regulation of cell shape"/>
    <property type="evidence" value="ECO:0007669"/>
    <property type="project" value="UniProtKB-KW"/>
</dbReference>
<dbReference type="NCBIfam" id="TIGR01133">
    <property type="entry name" value="murG"/>
    <property type="match status" value="1"/>
</dbReference>
<keyword evidence="6 10" id="KW-0573">Peptidoglycan synthesis</keyword>
<accession>A0A927C9H2</accession>
<reference evidence="13" key="1">
    <citation type="submission" date="2020-09" db="EMBL/GenBank/DDBJ databases">
        <title>A novel bacterium of genus Paenibacillus, isolated from South China Sea.</title>
        <authorList>
            <person name="Huang H."/>
            <person name="Mo K."/>
            <person name="Hu Y."/>
        </authorList>
    </citation>
    <scope>NUCLEOTIDE SEQUENCE</scope>
    <source>
        <strain evidence="13">IB182363</strain>
    </source>
</reference>
<dbReference type="NCBIfam" id="NF009102">
    <property type="entry name" value="PRK12446.1"/>
    <property type="match status" value="1"/>
</dbReference>
<feature type="domain" description="Glycosyl transferase family 28 C-terminal" evidence="12">
    <location>
        <begin position="187"/>
        <end position="336"/>
    </location>
</feature>
<sequence length="357" mass="39518">MKSIVFTGGGSAGHVTPNLALISRLRESGWNVNYIGSADGIEKTIIEEARIPFHPISSGKLRRYFDLKNFKDPFKVIKGVFDAYRTIRKLKPDAVFSKGGFVSVPVVVAGWMNRIPVIIHESDMTPGLANKLSVPFASHICVTFPETLRHMPGGKAECTGLPIRDEVKRGSKAKGLSLCDFHSRKPVLFIMGGSLGARAINEAVRSGLSRLLETFQIVHLCGKGHADPQLNGVRGYRQFEYVTTELPDLLAMADVVVSRSGSTSIFEFLSLRKPMLLVPLSKNASRGDQILNAESFRSQGFSDVLEEEQLTSDTLLDGLLRLYEQRETYINRMNAYSNQDSVMQIIALIERLSEARS</sequence>
<evidence type="ECO:0000256" key="9">
    <source>
        <dbReference type="ARBA" id="ARBA00023316"/>
    </source>
</evidence>
<name>A0A927C9H2_9BACL</name>
<dbReference type="PANTHER" id="PTHR21015">
    <property type="entry name" value="UDP-N-ACETYLGLUCOSAMINE--N-ACETYLMURAMYL-(PENTAPEPTIDE) PYROPHOSPHORYL-UNDECAPRENOL N-ACETYLGLUCOSAMINE TRANSFERASE 1"/>
    <property type="match status" value="1"/>
</dbReference>
<evidence type="ECO:0000256" key="3">
    <source>
        <dbReference type="ARBA" id="ARBA00022676"/>
    </source>
</evidence>
<dbReference type="GO" id="GO:0005886">
    <property type="term" value="C:plasma membrane"/>
    <property type="evidence" value="ECO:0007669"/>
    <property type="project" value="UniProtKB-SubCell"/>
</dbReference>
<dbReference type="InterPro" id="IPR004276">
    <property type="entry name" value="GlycoTrans_28_N"/>
</dbReference>
<evidence type="ECO:0000256" key="8">
    <source>
        <dbReference type="ARBA" id="ARBA00023306"/>
    </source>
</evidence>
<organism evidence="13 14">
    <name type="scientific">Paenibacillus oceani</name>
    <dbReference type="NCBI Taxonomy" id="2772510"/>
    <lineage>
        <taxon>Bacteria</taxon>
        <taxon>Bacillati</taxon>
        <taxon>Bacillota</taxon>
        <taxon>Bacilli</taxon>
        <taxon>Bacillales</taxon>
        <taxon>Paenibacillaceae</taxon>
        <taxon>Paenibacillus</taxon>
    </lineage>
</organism>
<keyword evidence="8 10" id="KW-0131">Cell cycle</keyword>
<gene>
    <name evidence="10" type="primary">murG</name>
    <name evidence="13" type="ORF">IDH45_07480</name>
</gene>
<dbReference type="GO" id="GO:0005975">
    <property type="term" value="P:carbohydrate metabolic process"/>
    <property type="evidence" value="ECO:0007669"/>
    <property type="project" value="InterPro"/>
</dbReference>
<keyword evidence="1 10" id="KW-1003">Cell membrane</keyword>
<dbReference type="Pfam" id="PF04101">
    <property type="entry name" value="Glyco_tran_28_C"/>
    <property type="match status" value="1"/>
</dbReference>
<feature type="domain" description="Glycosyltransferase family 28 N-terminal" evidence="11">
    <location>
        <begin position="4"/>
        <end position="140"/>
    </location>
</feature>
<keyword evidence="7 10" id="KW-0472">Membrane</keyword>
<dbReference type="RefSeq" id="WP_190926162.1">
    <property type="nucleotide sequence ID" value="NZ_JACXJA010000007.1"/>
</dbReference>
<comment type="pathway">
    <text evidence="10">Cell wall biogenesis; peptidoglycan biosynthesis.</text>
</comment>
<feature type="binding site" evidence="10">
    <location>
        <begin position="11"/>
        <end position="13"/>
    </location>
    <ligand>
        <name>UDP-N-acetyl-alpha-D-glucosamine</name>
        <dbReference type="ChEBI" id="CHEBI:57705"/>
    </ligand>
</feature>
<evidence type="ECO:0000259" key="11">
    <source>
        <dbReference type="Pfam" id="PF03033"/>
    </source>
</evidence>
<dbReference type="Gene3D" id="3.40.50.2000">
    <property type="entry name" value="Glycogen Phosphorylase B"/>
    <property type="match status" value="2"/>
</dbReference>
<proteinExistence type="inferred from homology"/>
<evidence type="ECO:0000259" key="12">
    <source>
        <dbReference type="Pfam" id="PF04101"/>
    </source>
</evidence>
<feature type="binding site" evidence="10">
    <location>
        <position position="194"/>
    </location>
    <ligand>
        <name>UDP-N-acetyl-alpha-D-glucosamine</name>
        <dbReference type="ChEBI" id="CHEBI:57705"/>
    </ligand>
</feature>
<keyword evidence="4 10" id="KW-0808">Transferase</keyword>
<evidence type="ECO:0000256" key="10">
    <source>
        <dbReference type="HAMAP-Rule" id="MF_00033"/>
    </source>
</evidence>
<keyword evidence="9 10" id="KW-0961">Cell wall biogenesis/degradation</keyword>
<dbReference type="CDD" id="cd03785">
    <property type="entry name" value="GT28_MurG"/>
    <property type="match status" value="1"/>
</dbReference>
<evidence type="ECO:0000256" key="1">
    <source>
        <dbReference type="ARBA" id="ARBA00022475"/>
    </source>
</evidence>
<comment type="catalytic activity">
    <reaction evidence="10">
        <text>di-trans,octa-cis-undecaprenyl diphospho-N-acetyl-alpha-D-muramoyl-L-alanyl-D-glutamyl-meso-2,6-diaminopimeloyl-D-alanyl-D-alanine + UDP-N-acetyl-alpha-D-glucosamine = di-trans,octa-cis-undecaprenyl diphospho-[N-acetyl-alpha-D-glucosaminyl-(1-&gt;4)]-N-acetyl-alpha-D-muramoyl-L-alanyl-D-glutamyl-meso-2,6-diaminopimeloyl-D-alanyl-D-alanine + UDP + H(+)</text>
        <dbReference type="Rhea" id="RHEA:31227"/>
        <dbReference type="ChEBI" id="CHEBI:15378"/>
        <dbReference type="ChEBI" id="CHEBI:57705"/>
        <dbReference type="ChEBI" id="CHEBI:58223"/>
        <dbReference type="ChEBI" id="CHEBI:61387"/>
        <dbReference type="ChEBI" id="CHEBI:61388"/>
        <dbReference type="EC" id="2.4.1.227"/>
    </reaction>
</comment>
<evidence type="ECO:0000256" key="6">
    <source>
        <dbReference type="ARBA" id="ARBA00022984"/>
    </source>
</evidence>
<dbReference type="GO" id="GO:0051301">
    <property type="term" value="P:cell division"/>
    <property type="evidence" value="ECO:0007669"/>
    <property type="project" value="UniProtKB-KW"/>
</dbReference>
<evidence type="ECO:0000313" key="14">
    <source>
        <dbReference type="Proteomes" id="UP000639396"/>
    </source>
</evidence>